<dbReference type="OrthoDB" id="1409248at2"/>
<evidence type="ECO:0000313" key="2">
    <source>
        <dbReference type="Proteomes" id="UP000249248"/>
    </source>
</evidence>
<gene>
    <name evidence="1" type="ORF">DNU06_17015</name>
</gene>
<dbReference type="EMBL" id="QKSB01000022">
    <property type="protein sequence ID" value="PZE15647.1"/>
    <property type="molecule type" value="Genomic_DNA"/>
</dbReference>
<keyword evidence="2" id="KW-1185">Reference proteome</keyword>
<accession>A0A2W1MV09</accession>
<proteinExistence type="predicted"/>
<dbReference type="Proteomes" id="UP000249248">
    <property type="component" value="Unassembled WGS sequence"/>
</dbReference>
<name>A0A2W1MV09_9FLAO</name>
<sequence length="262" mass="30348">MKNLLYIISFIGLISCGTEEIEAKLQMENVYHQSFPVILDTVQFGKYDFLKENRETIWLSTANYKFLYIGKQKDTIIVDHWPSFAPPPPPPLPQEYQDKSDLKLPKYVNPLAGYYIGWLEHRNFKPCTYSKIEIKLDTTIIINNAYAVLLTNNESDTISIGYGRYIPLIMEAQDSAGDWKPIEEQYNYMCGNGVGTVILPPNELVLTNAPIFRGAYKTMLRLTIGESHSREFKGSINYRQFTSMFTIDGDYNEEYKREMRKQ</sequence>
<dbReference type="AlphaFoldDB" id="A0A2W1MV09"/>
<dbReference type="RefSeq" id="WP_111064712.1">
    <property type="nucleotide sequence ID" value="NZ_JBHUCU010000034.1"/>
</dbReference>
<reference evidence="1 2" key="1">
    <citation type="submission" date="2018-06" db="EMBL/GenBank/DDBJ databases">
        <title>The draft genome sequence of Crocinitomix sp. SM1701.</title>
        <authorList>
            <person name="Zhang X."/>
        </authorList>
    </citation>
    <scope>NUCLEOTIDE SEQUENCE [LARGE SCALE GENOMIC DNA]</scope>
    <source>
        <strain evidence="1 2">SM1701</strain>
    </source>
</reference>
<evidence type="ECO:0000313" key="1">
    <source>
        <dbReference type="EMBL" id="PZE15647.1"/>
    </source>
</evidence>
<protein>
    <submittedName>
        <fullName evidence="1">Uncharacterized protein</fullName>
    </submittedName>
</protein>
<comment type="caution">
    <text evidence="1">The sequence shown here is derived from an EMBL/GenBank/DDBJ whole genome shotgun (WGS) entry which is preliminary data.</text>
</comment>
<organism evidence="1 2">
    <name type="scientific">Putridiphycobacter roseus</name>
    <dbReference type="NCBI Taxonomy" id="2219161"/>
    <lineage>
        <taxon>Bacteria</taxon>
        <taxon>Pseudomonadati</taxon>
        <taxon>Bacteroidota</taxon>
        <taxon>Flavobacteriia</taxon>
        <taxon>Flavobacteriales</taxon>
        <taxon>Crocinitomicaceae</taxon>
        <taxon>Putridiphycobacter</taxon>
    </lineage>
</organism>
<dbReference type="PROSITE" id="PS51257">
    <property type="entry name" value="PROKAR_LIPOPROTEIN"/>
    <property type="match status" value="1"/>
</dbReference>